<keyword evidence="7" id="KW-0614">Plasmid</keyword>
<geneLocation type="plasmid" evidence="7">
    <name>pSM141A_Rh17</name>
</geneLocation>
<protein>
    <submittedName>
        <fullName evidence="8">Sugar ABC transporter permease</fullName>
    </submittedName>
</protein>
<comment type="subcellular location">
    <subcellularLocation>
        <location evidence="1 5">Cell membrane</location>
        <topology evidence="1 5">Multi-pass membrane protein</topology>
    </subcellularLocation>
</comment>
<dbReference type="PROSITE" id="PS50928">
    <property type="entry name" value="ABC_TM1"/>
    <property type="match status" value="1"/>
</dbReference>
<feature type="transmembrane region" description="Helical" evidence="5">
    <location>
        <begin position="298"/>
        <end position="320"/>
    </location>
</feature>
<feature type="transmembrane region" description="Helical" evidence="5">
    <location>
        <begin position="233"/>
        <end position="255"/>
    </location>
</feature>
<proteinExistence type="inferred from homology"/>
<dbReference type="AlphaFoldDB" id="A0AAE8Q5H3"/>
<evidence type="ECO:0000256" key="3">
    <source>
        <dbReference type="ARBA" id="ARBA00022989"/>
    </source>
</evidence>
<keyword evidence="2 5" id="KW-0812">Transmembrane</keyword>
<dbReference type="Pfam" id="PF00528">
    <property type="entry name" value="BPD_transp_1"/>
    <property type="match status" value="1"/>
</dbReference>
<comment type="similarity">
    <text evidence="5">Belongs to the binding-protein-dependent transport system permease family.</text>
</comment>
<dbReference type="CDD" id="cd06261">
    <property type="entry name" value="TM_PBP2"/>
    <property type="match status" value="1"/>
</dbReference>
<feature type="transmembrane region" description="Helical" evidence="5">
    <location>
        <begin position="43"/>
        <end position="67"/>
    </location>
</feature>
<reference evidence="9 10" key="1">
    <citation type="submission" date="2019-02" db="EMBL/GenBank/DDBJ databases">
        <title>The genomic architecture of introgression among sibling species of bacteria.</title>
        <authorList>
            <person name="Cavassim M.I.A."/>
            <person name="Moeskjaer S."/>
            <person name="Moslemi C."/>
            <person name="Fields B."/>
            <person name="Bachmann A."/>
            <person name="Vilhjalmsson B."/>
            <person name="Schierup M.H."/>
            <person name="Young J.P.W."/>
            <person name="Andersen S.U."/>
        </authorList>
    </citation>
    <scope>NUCLEOTIDE SEQUENCE [LARGE SCALE GENOMIC DNA]</scope>
    <source>
        <strain evidence="7 9">SM141A</strain>
        <strain evidence="8 10">SM42</strain>
        <plasmid evidence="7">pSM141A_Rh17</plasmid>
    </source>
</reference>
<dbReference type="GO" id="GO:0005886">
    <property type="term" value="C:plasma membrane"/>
    <property type="evidence" value="ECO:0007669"/>
    <property type="project" value="UniProtKB-SubCell"/>
</dbReference>
<evidence type="ECO:0000256" key="1">
    <source>
        <dbReference type="ARBA" id="ARBA00004651"/>
    </source>
</evidence>
<dbReference type="Proteomes" id="UP000291892">
    <property type="component" value="Unassembled WGS sequence"/>
</dbReference>
<evidence type="ECO:0000313" key="7">
    <source>
        <dbReference type="EMBL" id="TAX67575.1"/>
    </source>
</evidence>
<evidence type="ECO:0000313" key="10">
    <source>
        <dbReference type="Proteomes" id="UP000291892"/>
    </source>
</evidence>
<feature type="transmembrane region" description="Helical" evidence="5">
    <location>
        <begin position="188"/>
        <end position="212"/>
    </location>
</feature>
<feature type="domain" description="ABC transmembrane type-1" evidence="6">
    <location>
        <begin position="102"/>
        <end position="314"/>
    </location>
</feature>
<comment type="caution">
    <text evidence="8">The sequence shown here is derived from an EMBL/GenBank/DDBJ whole genome shotgun (WGS) entry which is preliminary data.</text>
</comment>
<keyword evidence="5" id="KW-0813">Transport</keyword>
<dbReference type="EMBL" id="SIOX01000008">
    <property type="protein sequence ID" value="TAX67575.1"/>
    <property type="molecule type" value="Genomic_DNA"/>
</dbReference>
<evidence type="ECO:0000256" key="4">
    <source>
        <dbReference type="ARBA" id="ARBA00023136"/>
    </source>
</evidence>
<dbReference type="InterPro" id="IPR035906">
    <property type="entry name" value="MetI-like_sf"/>
</dbReference>
<feature type="transmembrane region" description="Helical" evidence="5">
    <location>
        <begin position="98"/>
        <end position="123"/>
    </location>
</feature>
<dbReference type="GO" id="GO:0055085">
    <property type="term" value="P:transmembrane transport"/>
    <property type="evidence" value="ECO:0007669"/>
    <property type="project" value="InterPro"/>
</dbReference>
<dbReference type="PANTHER" id="PTHR43759">
    <property type="entry name" value="TREHALOSE TRANSPORT SYSTEM PERMEASE PROTEIN SUGA"/>
    <property type="match status" value="1"/>
</dbReference>
<dbReference type="SUPFAM" id="SSF160964">
    <property type="entry name" value="MalF N-terminal region-like"/>
    <property type="match status" value="1"/>
</dbReference>
<organism evidence="8 10">
    <name type="scientific">Rhizobium ruizarguesonis</name>
    <dbReference type="NCBI Taxonomy" id="2081791"/>
    <lineage>
        <taxon>Bacteria</taxon>
        <taxon>Pseudomonadati</taxon>
        <taxon>Pseudomonadota</taxon>
        <taxon>Alphaproteobacteria</taxon>
        <taxon>Hyphomicrobiales</taxon>
        <taxon>Rhizobiaceae</taxon>
        <taxon>Rhizobium/Agrobacterium group</taxon>
        <taxon>Rhizobium</taxon>
    </lineage>
</organism>
<evidence type="ECO:0000313" key="9">
    <source>
        <dbReference type="Proteomes" id="UP000291659"/>
    </source>
</evidence>
<gene>
    <name evidence="8" type="ORF">ELG94_38915</name>
    <name evidence="7" type="ORF">ELH98_30055</name>
</gene>
<dbReference type="SUPFAM" id="SSF161098">
    <property type="entry name" value="MetI-like"/>
    <property type="match status" value="1"/>
</dbReference>
<evidence type="ECO:0000259" key="6">
    <source>
        <dbReference type="PROSITE" id="PS50928"/>
    </source>
</evidence>
<evidence type="ECO:0000313" key="8">
    <source>
        <dbReference type="EMBL" id="TBF01026.1"/>
    </source>
</evidence>
<dbReference type="InterPro" id="IPR000515">
    <property type="entry name" value="MetI-like"/>
</dbReference>
<dbReference type="InterPro" id="IPR052730">
    <property type="entry name" value="Sugar_ABC_transporter"/>
</dbReference>
<keyword evidence="4 5" id="KW-0472">Membrane</keyword>
<sequence>MKERPAAVPIMQWEITMAMTRSISTPVVTGTHKAERAGERRTGVLLLTPAFVLMNLVGFFPMIYSLYISLTNYNPTHGGASQFIGLKNYANALLDPQFWHAIGLTCVFVTLSVTSSLVLAVLLSLLFNLRYPGFFLLRTIILVPMLITPIAVGIVWRVMMMPDLGVLNYLLTVLGFQPQLWTSSASTALLSIVLVDIWQWTPFMFLIVFAGISSLPRSPFEAAAIDGAGPIRVFFSVTLPLLRPVIVIATLLRIVDAFRTYDTAFIMTRGGPDFSTDLVSVYLQRINFRFFDLGYGSALSWVTLLIVTAIILIFTKLSGFTRIISEKESR</sequence>
<dbReference type="EMBL" id="SIKX01000008">
    <property type="protein sequence ID" value="TBF01026.1"/>
    <property type="molecule type" value="Genomic_DNA"/>
</dbReference>
<evidence type="ECO:0000256" key="2">
    <source>
        <dbReference type="ARBA" id="ARBA00022692"/>
    </source>
</evidence>
<accession>A0AAE8Q5H3</accession>
<dbReference type="PANTHER" id="PTHR43759:SF1">
    <property type="entry name" value="GLUCOSE IMPORT SYSTEM PERMEASE PROTEIN GLCT"/>
    <property type="match status" value="1"/>
</dbReference>
<name>A0AAE8Q5H3_9HYPH</name>
<dbReference type="Proteomes" id="UP000291659">
    <property type="component" value="Unassembled WGS sequence"/>
</dbReference>
<dbReference type="Gene3D" id="1.10.3720.10">
    <property type="entry name" value="MetI-like"/>
    <property type="match status" value="1"/>
</dbReference>
<keyword evidence="9" id="KW-1185">Reference proteome</keyword>
<evidence type="ECO:0000256" key="5">
    <source>
        <dbReference type="RuleBase" id="RU363032"/>
    </source>
</evidence>
<keyword evidence="3 5" id="KW-1133">Transmembrane helix</keyword>
<feature type="transmembrane region" description="Helical" evidence="5">
    <location>
        <begin position="135"/>
        <end position="159"/>
    </location>
</feature>